<dbReference type="SUPFAM" id="SSF49899">
    <property type="entry name" value="Concanavalin A-like lectins/glucanases"/>
    <property type="match status" value="1"/>
</dbReference>
<dbReference type="RefSeq" id="WP_044856693.1">
    <property type="nucleotide sequence ID" value="NZ_CP016174.1"/>
</dbReference>
<dbReference type="InterPro" id="IPR000757">
    <property type="entry name" value="Beta-glucanase-like"/>
</dbReference>
<dbReference type="PROSITE" id="PS51762">
    <property type="entry name" value="GH16_2"/>
    <property type="match status" value="1"/>
</dbReference>
<dbReference type="InterPro" id="IPR013320">
    <property type="entry name" value="ConA-like_dom_sf"/>
</dbReference>
<organism evidence="3 4">
    <name type="scientific">Amycolatopsis orientalis</name>
    <name type="common">Nocardia orientalis</name>
    <dbReference type="NCBI Taxonomy" id="31958"/>
    <lineage>
        <taxon>Bacteria</taxon>
        <taxon>Bacillati</taxon>
        <taxon>Actinomycetota</taxon>
        <taxon>Actinomycetes</taxon>
        <taxon>Pseudonocardiales</taxon>
        <taxon>Pseudonocardiaceae</taxon>
        <taxon>Amycolatopsis</taxon>
    </lineage>
</organism>
<dbReference type="EMBL" id="CP016174">
    <property type="protein sequence ID" value="ANN18462.1"/>
    <property type="molecule type" value="Genomic_DNA"/>
</dbReference>
<proteinExistence type="predicted"/>
<evidence type="ECO:0000259" key="2">
    <source>
        <dbReference type="PROSITE" id="PS51762"/>
    </source>
</evidence>
<feature type="chain" id="PRO_5008256280" evidence="1">
    <location>
        <begin position="29"/>
        <end position="305"/>
    </location>
</feature>
<dbReference type="KEGG" id="aori:SD37_24445"/>
<evidence type="ECO:0000256" key="1">
    <source>
        <dbReference type="SAM" id="SignalP"/>
    </source>
</evidence>
<protein>
    <submittedName>
        <fullName evidence="3">Hydrolase</fullName>
    </submittedName>
</protein>
<dbReference type="PROSITE" id="PS51257">
    <property type="entry name" value="PROKAR_LIPOPROTEIN"/>
    <property type="match status" value="1"/>
</dbReference>
<dbReference type="Gene3D" id="2.60.120.200">
    <property type="match status" value="1"/>
</dbReference>
<feature type="signal peptide" evidence="1">
    <location>
        <begin position="1"/>
        <end position="28"/>
    </location>
</feature>
<gene>
    <name evidence="3" type="ORF">SD37_24445</name>
</gene>
<dbReference type="AlphaFoldDB" id="A0A193C1V9"/>
<reference evidence="3 4" key="1">
    <citation type="journal article" date="2015" name="Genome Announc.">
        <title>Draft Genome Sequence of Norvancomycin-Producing Strain Amycolatopsis orientalis CPCC200066.</title>
        <authorList>
            <person name="Lei X."/>
            <person name="Yuan F."/>
            <person name="Shi Y."/>
            <person name="Li X."/>
            <person name="Wang L."/>
            <person name="Hong B."/>
        </authorList>
    </citation>
    <scope>NUCLEOTIDE SEQUENCE [LARGE SCALE GENOMIC DNA]</scope>
    <source>
        <strain evidence="3 4">B-37</strain>
    </source>
</reference>
<dbReference type="GO" id="GO:0004553">
    <property type="term" value="F:hydrolase activity, hydrolyzing O-glycosyl compounds"/>
    <property type="evidence" value="ECO:0007669"/>
    <property type="project" value="InterPro"/>
</dbReference>
<feature type="domain" description="GH16" evidence="2">
    <location>
        <begin position="14"/>
        <end position="277"/>
    </location>
</feature>
<name>A0A193C1V9_AMYOR</name>
<evidence type="ECO:0000313" key="3">
    <source>
        <dbReference type="EMBL" id="ANN18462.1"/>
    </source>
</evidence>
<keyword evidence="1" id="KW-0732">Signal</keyword>
<evidence type="ECO:0000313" key="4">
    <source>
        <dbReference type="Proteomes" id="UP000093695"/>
    </source>
</evidence>
<sequence>MRRFRLTTLAVTALSVAALGLAPGTASGAAACGALFDDFHYASHTDGLLARHGWQVRSGGGGPGVAGARWAPEGITFPTSDGDKVLQLASATDGTPAGTTQTEIMQPGRRFFEGTYAARIRFSDAPSSGPDGDRINQTFFTISPLRYDNDPIYSELDFSEYLPNGGWGEAGPVNFQTSWHTYTPDPWYAENKSDSQRRSVDGWHSVAATVSDGHVRYYIDGALVADHDRGGPFDVYPRQDMSLNVNQWFIDLTQHAGGTSTYLEQVDWVYYAKNEVLTPAVAAERAASYRASGVRFTDDLGGCWM</sequence>
<dbReference type="Proteomes" id="UP000093695">
    <property type="component" value="Chromosome"/>
</dbReference>
<keyword evidence="4" id="KW-1185">Reference proteome</keyword>
<dbReference type="CDD" id="cd00413">
    <property type="entry name" value="Glyco_hydrolase_16"/>
    <property type="match status" value="1"/>
</dbReference>
<dbReference type="STRING" id="31958.SD37_24445"/>
<accession>A0A193C1V9</accession>
<dbReference type="GO" id="GO:0005975">
    <property type="term" value="P:carbohydrate metabolic process"/>
    <property type="evidence" value="ECO:0007669"/>
    <property type="project" value="InterPro"/>
</dbReference>
<keyword evidence="3" id="KW-0378">Hydrolase</keyword>
<dbReference type="eggNOG" id="COG3979">
    <property type="taxonomic scope" value="Bacteria"/>
</dbReference>